<keyword evidence="2" id="KW-0812">Transmembrane</keyword>
<dbReference type="InterPro" id="IPR036378">
    <property type="entry name" value="FAS1_dom_sf"/>
</dbReference>
<dbReference type="AlphaFoldDB" id="A0AAJ8BL58"/>
<feature type="region of interest" description="Disordered" evidence="1">
    <location>
        <begin position="87"/>
        <end position="106"/>
    </location>
</feature>
<evidence type="ECO:0000256" key="1">
    <source>
        <dbReference type="SAM" id="MobiDB-lite"/>
    </source>
</evidence>
<keyword evidence="2" id="KW-1133">Transmembrane helix</keyword>
<feature type="transmembrane region" description="Helical" evidence="2">
    <location>
        <begin position="49"/>
        <end position="66"/>
    </location>
</feature>
<evidence type="ECO:0000313" key="4">
    <source>
        <dbReference type="Proteomes" id="UP000694890"/>
    </source>
</evidence>
<dbReference type="PROSITE" id="PS50213">
    <property type="entry name" value="FAS1"/>
    <property type="match status" value="1"/>
</dbReference>
<dbReference type="SUPFAM" id="SSF82153">
    <property type="entry name" value="FAS1 domain"/>
    <property type="match status" value="1"/>
</dbReference>
<feature type="compositionally biased region" description="Gly residues" evidence="1">
    <location>
        <begin position="87"/>
        <end position="96"/>
    </location>
</feature>
<evidence type="ECO:0000259" key="3">
    <source>
        <dbReference type="PROSITE" id="PS50213"/>
    </source>
</evidence>
<dbReference type="RefSeq" id="XP_050933623.1">
    <property type="nucleotide sequence ID" value="XM_051077666.1"/>
</dbReference>
<accession>A0AAJ8BL58</accession>
<protein>
    <submittedName>
        <fullName evidence="5">Stabilin-2-like</fullName>
    </submittedName>
</protein>
<proteinExistence type="predicted"/>
<evidence type="ECO:0000313" key="5">
    <source>
        <dbReference type="RefSeq" id="XP_050933623.1"/>
    </source>
</evidence>
<name>A0AAJ8BL58_LATCA</name>
<dbReference type="InterPro" id="IPR000782">
    <property type="entry name" value="FAS1_domain"/>
</dbReference>
<evidence type="ECO:0000256" key="2">
    <source>
        <dbReference type="SAM" id="Phobius"/>
    </source>
</evidence>
<feature type="domain" description="FAS1" evidence="3">
    <location>
        <begin position="1"/>
        <end position="33"/>
    </location>
</feature>
<sequence length="106" mass="11221">MSPQSSRYINDCFVTSLDILASNGIIHVLQGPLKAPPPRHEMHMAHKAGMGVGVVLLIVLVGGGRLRRLPLLHPHLQTLPLPLLQGGGGGGGGGRGSTCRWRSQHL</sequence>
<organism evidence="4 5">
    <name type="scientific">Lates calcarifer</name>
    <name type="common">Barramundi</name>
    <name type="synonym">Holocentrus calcarifer</name>
    <dbReference type="NCBI Taxonomy" id="8187"/>
    <lineage>
        <taxon>Eukaryota</taxon>
        <taxon>Metazoa</taxon>
        <taxon>Chordata</taxon>
        <taxon>Craniata</taxon>
        <taxon>Vertebrata</taxon>
        <taxon>Euteleostomi</taxon>
        <taxon>Actinopterygii</taxon>
        <taxon>Neopterygii</taxon>
        <taxon>Teleostei</taxon>
        <taxon>Neoteleostei</taxon>
        <taxon>Acanthomorphata</taxon>
        <taxon>Carangaria</taxon>
        <taxon>Carangaria incertae sedis</taxon>
        <taxon>Centropomidae</taxon>
        <taxon>Lates</taxon>
    </lineage>
</organism>
<dbReference type="Proteomes" id="UP000694890">
    <property type="component" value="Linkage group LG18"/>
</dbReference>
<gene>
    <name evidence="5" type="primary">LOC108892094</name>
</gene>
<dbReference type="KEGG" id="lcf:108892094"/>
<reference evidence="5" key="1">
    <citation type="submission" date="2025-08" db="UniProtKB">
        <authorList>
            <consortium name="RefSeq"/>
        </authorList>
    </citation>
    <scope>IDENTIFICATION</scope>
    <source>
        <tissue evidence="5">Brain</tissue>
    </source>
</reference>
<keyword evidence="2" id="KW-0472">Membrane</keyword>
<dbReference type="GeneID" id="108892094"/>